<dbReference type="GO" id="GO:0005509">
    <property type="term" value="F:calcium ion binding"/>
    <property type="evidence" value="ECO:0007669"/>
    <property type="project" value="InterPro"/>
</dbReference>
<dbReference type="PROSITE" id="PS00022">
    <property type="entry name" value="EGF_1"/>
    <property type="match status" value="4"/>
</dbReference>
<keyword evidence="4 12" id="KW-0812">Transmembrane</keyword>
<keyword evidence="8 10" id="KW-1015">Disulfide bond</keyword>
<dbReference type="GO" id="GO:0007157">
    <property type="term" value="P:heterophilic cell-cell adhesion via plasma membrane cell adhesion molecules"/>
    <property type="evidence" value="ECO:0007669"/>
    <property type="project" value="TreeGrafter"/>
</dbReference>
<comment type="caution">
    <text evidence="14">The sequence shown here is derived from an EMBL/GenBank/DDBJ whole genome shotgun (WGS) entry which is preliminary data.</text>
</comment>
<dbReference type="GO" id="GO:0016020">
    <property type="term" value="C:membrane"/>
    <property type="evidence" value="ECO:0007669"/>
    <property type="project" value="UniProtKB-SubCell"/>
</dbReference>
<accession>A0A2J7QLV8</accession>
<dbReference type="InterPro" id="IPR001774">
    <property type="entry name" value="DSL"/>
</dbReference>
<evidence type="ECO:0000256" key="3">
    <source>
        <dbReference type="ARBA" id="ARBA00022536"/>
    </source>
</evidence>
<keyword evidence="5" id="KW-0677">Repeat</keyword>
<dbReference type="Pfam" id="PF00008">
    <property type="entry name" value="EGF"/>
    <property type="match status" value="1"/>
</dbReference>
<dbReference type="CDD" id="cd00054">
    <property type="entry name" value="EGF_CA"/>
    <property type="match status" value="1"/>
</dbReference>
<dbReference type="Pfam" id="PF21700">
    <property type="entry name" value="EGF_DL_JAG"/>
    <property type="match status" value="3"/>
</dbReference>
<proteinExistence type="predicted"/>
<evidence type="ECO:0000256" key="10">
    <source>
        <dbReference type="PROSITE-ProRule" id="PRU00076"/>
    </source>
</evidence>
<dbReference type="InterPro" id="IPR000742">
    <property type="entry name" value="EGF"/>
</dbReference>
<evidence type="ECO:0000313" key="15">
    <source>
        <dbReference type="Proteomes" id="UP000235965"/>
    </source>
</evidence>
<reference evidence="14 15" key="1">
    <citation type="submission" date="2017-12" db="EMBL/GenBank/DDBJ databases">
        <title>Hemimetabolous genomes reveal molecular basis of termite eusociality.</title>
        <authorList>
            <person name="Harrison M.C."/>
            <person name="Jongepier E."/>
            <person name="Robertson H.M."/>
            <person name="Arning N."/>
            <person name="Bitard-Feildel T."/>
            <person name="Chao H."/>
            <person name="Childers C.P."/>
            <person name="Dinh H."/>
            <person name="Doddapaneni H."/>
            <person name="Dugan S."/>
            <person name="Gowin J."/>
            <person name="Greiner C."/>
            <person name="Han Y."/>
            <person name="Hu H."/>
            <person name="Hughes D.S.T."/>
            <person name="Huylmans A.-K."/>
            <person name="Kemena C."/>
            <person name="Kremer L.P.M."/>
            <person name="Lee S.L."/>
            <person name="Lopez-Ezquerra A."/>
            <person name="Mallet L."/>
            <person name="Monroy-Kuhn J.M."/>
            <person name="Moser A."/>
            <person name="Murali S.C."/>
            <person name="Muzny D.M."/>
            <person name="Otani S."/>
            <person name="Piulachs M.-D."/>
            <person name="Poelchau M."/>
            <person name="Qu J."/>
            <person name="Schaub F."/>
            <person name="Wada-Katsumata A."/>
            <person name="Worley K.C."/>
            <person name="Xie Q."/>
            <person name="Ylla G."/>
            <person name="Poulsen M."/>
            <person name="Gibbs R.A."/>
            <person name="Schal C."/>
            <person name="Richards S."/>
            <person name="Belles X."/>
            <person name="Korb J."/>
            <person name="Bornberg-Bauer E."/>
        </authorList>
    </citation>
    <scope>NUCLEOTIDE SEQUENCE [LARGE SCALE GENOMIC DNA]</scope>
    <source>
        <tissue evidence="14">Whole body</tissue>
    </source>
</reference>
<dbReference type="EMBL" id="NEVH01013241">
    <property type="protein sequence ID" value="PNF29570.1"/>
    <property type="molecule type" value="Genomic_DNA"/>
</dbReference>
<dbReference type="Proteomes" id="UP000235965">
    <property type="component" value="Unassembled WGS sequence"/>
</dbReference>
<evidence type="ECO:0000256" key="12">
    <source>
        <dbReference type="SAM" id="Phobius"/>
    </source>
</evidence>
<keyword evidence="15" id="KW-1185">Reference proteome</keyword>
<keyword evidence="9" id="KW-0325">Glycoprotein</keyword>
<evidence type="ECO:0000259" key="13">
    <source>
        <dbReference type="PROSITE" id="PS50026"/>
    </source>
</evidence>
<protein>
    <recommendedName>
        <fullName evidence="13">EGF-like domain-containing protein</fullName>
    </recommendedName>
</protein>
<dbReference type="AlphaFoldDB" id="A0A2J7QLV8"/>
<feature type="domain" description="EGF-like" evidence="13">
    <location>
        <begin position="382"/>
        <end position="423"/>
    </location>
</feature>
<dbReference type="Gene3D" id="2.10.25.140">
    <property type="match status" value="1"/>
</dbReference>
<dbReference type="PROSITE" id="PS50026">
    <property type="entry name" value="EGF_3"/>
    <property type="match status" value="2"/>
</dbReference>
<name>A0A2J7QLV8_9NEOP</name>
<feature type="domain" description="EGF-like" evidence="13">
    <location>
        <begin position="316"/>
        <end position="349"/>
    </location>
</feature>
<dbReference type="GO" id="GO:0050839">
    <property type="term" value="F:cell adhesion molecule binding"/>
    <property type="evidence" value="ECO:0007669"/>
    <property type="project" value="TreeGrafter"/>
</dbReference>
<feature type="disulfide bond" evidence="10">
    <location>
        <begin position="339"/>
        <end position="348"/>
    </location>
</feature>
<dbReference type="PANTHER" id="PTHR11219">
    <property type="entry name" value="TENEURIN AND N-ACETYLGLUCOSAMINE-1-PHOSPHODIESTER ALPHA-N-ACETYLGLUCOSAMINIDASE"/>
    <property type="match status" value="1"/>
</dbReference>
<dbReference type="FunFam" id="2.10.25.10:FF:000294">
    <property type="entry name" value="Delta-like protein"/>
    <property type="match status" value="1"/>
</dbReference>
<comment type="subcellular location">
    <subcellularLocation>
        <location evidence="1">Membrane</location>
        <topology evidence="1">Single-pass type I membrane protein</topology>
    </subcellularLocation>
</comment>
<evidence type="ECO:0000256" key="6">
    <source>
        <dbReference type="ARBA" id="ARBA00022989"/>
    </source>
</evidence>
<dbReference type="PROSITE" id="PS01186">
    <property type="entry name" value="EGF_2"/>
    <property type="match status" value="2"/>
</dbReference>
<dbReference type="InterPro" id="IPR001881">
    <property type="entry name" value="EGF-like_Ca-bd_dom"/>
</dbReference>
<keyword evidence="6 12" id="KW-1133">Transmembrane helix</keyword>
<dbReference type="FunFam" id="2.10.25.140:FF:000002">
    <property type="entry name" value="Delta-like protein"/>
    <property type="match status" value="1"/>
</dbReference>
<evidence type="ECO:0000256" key="11">
    <source>
        <dbReference type="SAM" id="MobiDB-lite"/>
    </source>
</evidence>
<evidence type="ECO:0000256" key="8">
    <source>
        <dbReference type="ARBA" id="ARBA00023157"/>
    </source>
</evidence>
<dbReference type="Pfam" id="PF00053">
    <property type="entry name" value="EGF_laminin"/>
    <property type="match status" value="1"/>
</dbReference>
<dbReference type="GO" id="GO:0007154">
    <property type="term" value="P:cell communication"/>
    <property type="evidence" value="ECO:0007669"/>
    <property type="project" value="InterPro"/>
</dbReference>
<evidence type="ECO:0000256" key="1">
    <source>
        <dbReference type="ARBA" id="ARBA00004479"/>
    </source>
</evidence>
<dbReference type="Pfam" id="PF01414">
    <property type="entry name" value="DSL"/>
    <property type="match status" value="1"/>
</dbReference>
<dbReference type="InterPro" id="IPR002049">
    <property type="entry name" value="LE_dom"/>
</dbReference>
<feature type="disulfide bond" evidence="10">
    <location>
        <begin position="413"/>
        <end position="422"/>
    </location>
</feature>
<dbReference type="GO" id="GO:0048666">
    <property type="term" value="P:neuron development"/>
    <property type="evidence" value="ECO:0007669"/>
    <property type="project" value="TreeGrafter"/>
</dbReference>
<gene>
    <name evidence="14" type="ORF">B7P43_G01944</name>
</gene>
<sequence>MNSNTAHWQSAVRERRIVAISAFMSNNVEPIVMQFFSCPGVPSECEAQSYALILSWASSRIVWRRSLSSNVERAYTSSLTLGHPGQRMSATFWRPSLKAFTHLAIVLCPLQSLGNARPDSPAAMSRTFLALFVCLAVLPAVVIPARYVPKWKKQACEVPASQNEHSHYVCTDNGEVKCLRGWTGDVCDVPICRKGCDPLQGYCKRPGECLCKLGFYGELCNKCISLPGCQHGYCNTSFECNCHKGWDGLFCRDAICKEDCHHTRGYCEWPGECRCRLGWAGETCTDCQVLPGCQHGFCTKPLECRCHEGYTGLLCQTPICAENCHKERGYCRKPGECRCKVGWTGKNCDQCFAYPGCVHGSCHRPWECNCEPGWGGMLCDQELKYCDKNEDVCENGATCVSLTEEDGNYRCLCAEGFTGRNCEVATQVEQAVVSPTAPPTTSETTSTITSTSSPSISEVRSEILANVAHNEAI</sequence>
<keyword evidence="7 12" id="KW-0472">Membrane</keyword>
<dbReference type="GO" id="GO:0048513">
    <property type="term" value="P:animal organ development"/>
    <property type="evidence" value="ECO:0007669"/>
    <property type="project" value="UniProtKB-ARBA"/>
</dbReference>
<evidence type="ECO:0000256" key="5">
    <source>
        <dbReference type="ARBA" id="ARBA00022737"/>
    </source>
</evidence>
<dbReference type="SMART" id="SM00181">
    <property type="entry name" value="EGF"/>
    <property type="match status" value="7"/>
</dbReference>
<feature type="transmembrane region" description="Helical" evidence="12">
    <location>
        <begin position="127"/>
        <end position="147"/>
    </location>
</feature>
<dbReference type="SMART" id="SM00179">
    <property type="entry name" value="EGF_CA"/>
    <property type="match status" value="1"/>
</dbReference>
<dbReference type="FunFam" id="2.10.25.10:FF:000018">
    <property type="entry name" value="Delta-like 1"/>
    <property type="match status" value="3"/>
</dbReference>
<keyword evidence="3 10" id="KW-0245">EGF-like domain</keyword>
<evidence type="ECO:0000256" key="7">
    <source>
        <dbReference type="ARBA" id="ARBA00023136"/>
    </source>
</evidence>
<dbReference type="STRING" id="105785.A0A2J7QLV8"/>
<dbReference type="GO" id="GO:0042803">
    <property type="term" value="F:protein homodimerization activity"/>
    <property type="evidence" value="ECO:0007669"/>
    <property type="project" value="TreeGrafter"/>
</dbReference>
<dbReference type="PANTHER" id="PTHR11219:SF69">
    <property type="entry name" value="TENEURIN-A"/>
    <property type="match status" value="1"/>
</dbReference>
<dbReference type="InParanoid" id="A0A2J7QLV8"/>
<dbReference type="GO" id="GO:0046982">
    <property type="term" value="F:protein heterodimerization activity"/>
    <property type="evidence" value="ECO:0007669"/>
    <property type="project" value="TreeGrafter"/>
</dbReference>
<dbReference type="GO" id="GO:0043005">
    <property type="term" value="C:neuron projection"/>
    <property type="evidence" value="ECO:0007669"/>
    <property type="project" value="TreeGrafter"/>
</dbReference>
<keyword evidence="2" id="KW-0217">Developmental protein</keyword>
<evidence type="ECO:0000256" key="9">
    <source>
        <dbReference type="ARBA" id="ARBA00023180"/>
    </source>
</evidence>
<organism evidence="14 15">
    <name type="scientific">Cryptotermes secundus</name>
    <dbReference type="NCBI Taxonomy" id="105785"/>
    <lineage>
        <taxon>Eukaryota</taxon>
        <taxon>Metazoa</taxon>
        <taxon>Ecdysozoa</taxon>
        <taxon>Arthropoda</taxon>
        <taxon>Hexapoda</taxon>
        <taxon>Insecta</taxon>
        <taxon>Pterygota</taxon>
        <taxon>Neoptera</taxon>
        <taxon>Polyneoptera</taxon>
        <taxon>Dictyoptera</taxon>
        <taxon>Blattodea</taxon>
        <taxon>Blattoidea</taxon>
        <taxon>Termitoidae</taxon>
        <taxon>Kalotermitidae</taxon>
        <taxon>Cryptotermitinae</taxon>
        <taxon>Cryptotermes</taxon>
    </lineage>
</organism>
<evidence type="ECO:0000256" key="2">
    <source>
        <dbReference type="ARBA" id="ARBA00022473"/>
    </source>
</evidence>
<evidence type="ECO:0000313" key="14">
    <source>
        <dbReference type="EMBL" id="PNF29570.1"/>
    </source>
</evidence>
<dbReference type="Gene3D" id="2.10.25.10">
    <property type="entry name" value="Laminin"/>
    <property type="match status" value="4"/>
</dbReference>
<dbReference type="OrthoDB" id="6130531at2759"/>
<dbReference type="SUPFAM" id="SSF57196">
    <property type="entry name" value="EGF/Laminin"/>
    <property type="match status" value="1"/>
</dbReference>
<feature type="region of interest" description="Disordered" evidence="11">
    <location>
        <begin position="434"/>
        <end position="455"/>
    </location>
</feature>
<dbReference type="InterPro" id="IPR051216">
    <property type="entry name" value="Teneurin"/>
</dbReference>
<comment type="caution">
    <text evidence="10">Lacks conserved residue(s) required for the propagation of feature annotation.</text>
</comment>
<evidence type="ECO:0000256" key="4">
    <source>
        <dbReference type="ARBA" id="ARBA00022692"/>
    </source>
</evidence>